<keyword evidence="2" id="KW-1185">Reference proteome</keyword>
<name>A0A914NNQ2_MELIC</name>
<feature type="domain" description="BHLH" evidence="1">
    <location>
        <begin position="9"/>
        <end position="32"/>
    </location>
</feature>
<dbReference type="GO" id="GO:0046983">
    <property type="term" value="F:protein dimerization activity"/>
    <property type="evidence" value="ECO:0007669"/>
    <property type="project" value="InterPro"/>
</dbReference>
<sequence length="83" mass="9655">MNLRHFDQLSTFPYEKRLSKIDTLNLAISFLKNSCNILFCNINMLEAIIANDDETFRFFVRAIRKAKLNKSLEYSSTIWGTCG</sequence>
<evidence type="ECO:0000313" key="2">
    <source>
        <dbReference type="Proteomes" id="UP000887563"/>
    </source>
</evidence>
<proteinExistence type="predicted"/>
<organism evidence="2 3">
    <name type="scientific">Meloidogyne incognita</name>
    <name type="common">Southern root-knot nematode worm</name>
    <name type="synonym">Oxyuris incognita</name>
    <dbReference type="NCBI Taxonomy" id="6306"/>
    <lineage>
        <taxon>Eukaryota</taxon>
        <taxon>Metazoa</taxon>
        <taxon>Ecdysozoa</taxon>
        <taxon>Nematoda</taxon>
        <taxon>Chromadorea</taxon>
        <taxon>Rhabditida</taxon>
        <taxon>Tylenchina</taxon>
        <taxon>Tylenchomorpha</taxon>
        <taxon>Tylenchoidea</taxon>
        <taxon>Meloidogynidae</taxon>
        <taxon>Meloidogyninae</taxon>
        <taxon>Meloidogyne</taxon>
        <taxon>Meloidogyne incognita group</taxon>
    </lineage>
</organism>
<evidence type="ECO:0000259" key="1">
    <source>
        <dbReference type="Pfam" id="PF00010"/>
    </source>
</evidence>
<protein>
    <recommendedName>
        <fullName evidence="1">BHLH domain-containing protein</fullName>
    </recommendedName>
</protein>
<dbReference type="WBParaSite" id="Minc3s06197g39477">
    <property type="protein sequence ID" value="Minc3s06197g39477"/>
    <property type="gene ID" value="Minc3s06197g39477"/>
</dbReference>
<reference evidence="3" key="1">
    <citation type="submission" date="2022-11" db="UniProtKB">
        <authorList>
            <consortium name="WormBaseParasite"/>
        </authorList>
    </citation>
    <scope>IDENTIFICATION</scope>
</reference>
<evidence type="ECO:0000313" key="3">
    <source>
        <dbReference type="WBParaSite" id="Minc3s06197g39477"/>
    </source>
</evidence>
<dbReference type="Pfam" id="PF00010">
    <property type="entry name" value="HLH"/>
    <property type="match status" value="1"/>
</dbReference>
<dbReference type="AlphaFoldDB" id="A0A914NNQ2"/>
<dbReference type="Proteomes" id="UP000887563">
    <property type="component" value="Unplaced"/>
</dbReference>
<accession>A0A914NNQ2</accession>
<dbReference type="InterPro" id="IPR011598">
    <property type="entry name" value="bHLH_dom"/>
</dbReference>